<dbReference type="PANTHER" id="PTHR39472:SF1">
    <property type="entry name" value="EXPRESSED PROTEIN"/>
    <property type="match status" value="1"/>
</dbReference>
<dbReference type="OrthoDB" id="21214at2759"/>
<feature type="compositionally biased region" description="Polar residues" evidence="4">
    <location>
        <begin position="271"/>
        <end position="283"/>
    </location>
</feature>
<dbReference type="Pfam" id="PF05769">
    <property type="entry name" value="SIKE"/>
    <property type="match status" value="1"/>
</dbReference>
<name>A0A2A9NPJ9_9AGAR</name>
<dbReference type="EMBL" id="KZ302022">
    <property type="protein sequence ID" value="PFH49676.1"/>
    <property type="molecule type" value="Genomic_DNA"/>
</dbReference>
<feature type="compositionally biased region" description="Low complexity" evidence="4">
    <location>
        <begin position="295"/>
        <end position="306"/>
    </location>
</feature>
<dbReference type="AlphaFoldDB" id="A0A2A9NPJ9"/>
<gene>
    <name evidence="5" type="ORF">AMATHDRAFT_62643</name>
</gene>
<dbReference type="InterPro" id="IPR008555">
    <property type="entry name" value="SIKE"/>
</dbReference>
<accession>A0A2A9NPJ9</accession>
<dbReference type="Proteomes" id="UP000242287">
    <property type="component" value="Unassembled WGS sequence"/>
</dbReference>
<keyword evidence="2 3" id="KW-0175">Coiled coil</keyword>
<organism evidence="5 6">
    <name type="scientific">Amanita thiersii Skay4041</name>
    <dbReference type="NCBI Taxonomy" id="703135"/>
    <lineage>
        <taxon>Eukaryota</taxon>
        <taxon>Fungi</taxon>
        <taxon>Dikarya</taxon>
        <taxon>Basidiomycota</taxon>
        <taxon>Agaricomycotina</taxon>
        <taxon>Agaricomycetes</taxon>
        <taxon>Agaricomycetidae</taxon>
        <taxon>Agaricales</taxon>
        <taxon>Pluteineae</taxon>
        <taxon>Amanitaceae</taxon>
        <taxon>Amanita</taxon>
    </lineage>
</organism>
<evidence type="ECO:0000256" key="2">
    <source>
        <dbReference type="ARBA" id="ARBA00023054"/>
    </source>
</evidence>
<proteinExistence type="inferred from homology"/>
<protein>
    <submittedName>
        <fullName evidence="5">Uncharacterized protein</fullName>
    </submittedName>
</protein>
<feature type="region of interest" description="Disordered" evidence="4">
    <location>
        <begin position="263"/>
        <end position="306"/>
    </location>
</feature>
<evidence type="ECO:0000256" key="1">
    <source>
        <dbReference type="ARBA" id="ARBA00005537"/>
    </source>
</evidence>
<feature type="coiled-coil region" evidence="3">
    <location>
        <begin position="58"/>
        <end position="103"/>
    </location>
</feature>
<evidence type="ECO:0000256" key="3">
    <source>
        <dbReference type="SAM" id="Coils"/>
    </source>
</evidence>
<dbReference type="PANTHER" id="PTHR39472">
    <property type="entry name" value="EXPRESSED PROTEIN"/>
    <property type="match status" value="1"/>
</dbReference>
<sequence>MENDLIRALQLINELSEQIAQNQKMAAALTSQTATLKDQSKNITSGFALRRFNVDISKETFESELERANAQLIIENQTLLHENKQLNVLLKEYESTMETVMSKFRNHAIAAQQHELTLTRHYETLILARETQTHTSDLSASIQMTQSLQRISFLLRGFLRTLHGENPDSIDPLYPSNECHHGDHSHAEAGHDIEEGTLLDMSDLEALADTLGDDWAVEREIEIGRLEKENEELRKILAIDGDSLAEKGVTIDLERFESIRVGGMQGKRSRQQSPPSAGSSPNGESGMRPFWGESNGQQQQVGQGNVGSLQRMIDLQPGPGMRMGSQVRRTGIFGGGQRGGLFVSGVGPTGNGGVGIGPPPSALWSHGPVSPAPPMVVDKGWPGGIGTGVVDI</sequence>
<evidence type="ECO:0000313" key="6">
    <source>
        <dbReference type="Proteomes" id="UP000242287"/>
    </source>
</evidence>
<reference evidence="5 6" key="1">
    <citation type="submission" date="2014-02" db="EMBL/GenBank/DDBJ databases">
        <title>Transposable element dynamics among asymbiotic and ectomycorrhizal Amanita fungi.</title>
        <authorList>
            <consortium name="DOE Joint Genome Institute"/>
            <person name="Hess J."/>
            <person name="Skrede I."/>
            <person name="Wolfe B."/>
            <person name="LaButti K."/>
            <person name="Ohm R.A."/>
            <person name="Grigoriev I.V."/>
            <person name="Pringle A."/>
        </authorList>
    </citation>
    <scope>NUCLEOTIDE SEQUENCE [LARGE SCALE GENOMIC DNA]</scope>
    <source>
        <strain evidence="5 6">SKay4041</strain>
    </source>
</reference>
<evidence type="ECO:0000256" key="4">
    <source>
        <dbReference type="SAM" id="MobiDB-lite"/>
    </source>
</evidence>
<keyword evidence="6" id="KW-1185">Reference proteome</keyword>
<comment type="similarity">
    <text evidence="1">Belongs to the SIKE family.</text>
</comment>
<evidence type="ECO:0000313" key="5">
    <source>
        <dbReference type="EMBL" id="PFH49676.1"/>
    </source>
</evidence>